<accession>A0A1S8GRD7</accession>
<keyword evidence="8" id="KW-1185">Reference proteome</keyword>
<evidence type="ECO:0000256" key="3">
    <source>
        <dbReference type="ARBA" id="ARBA00023295"/>
    </source>
</evidence>
<dbReference type="SUPFAM" id="SSF49899">
    <property type="entry name" value="Concanavalin A-like lectins/glucanases"/>
    <property type="match status" value="1"/>
</dbReference>
<dbReference type="InterPro" id="IPR013189">
    <property type="entry name" value="Glyco_hydro_32_C"/>
</dbReference>
<evidence type="ECO:0000256" key="2">
    <source>
        <dbReference type="ARBA" id="ARBA00022801"/>
    </source>
</evidence>
<evidence type="ECO:0000313" key="8">
    <source>
        <dbReference type="Proteomes" id="UP000200980"/>
    </source>
</evidence>
<dbReference type="Pfam" id="PF00251">
    <property type="entry name" value="Glyco_hydro_32N"/>
    <property type="match status" value="1"/>
</dbReference>
<evidence type="ECO:0000259" key="6">
    <source>
        <dbReference type="Pfam" id="PF08244"/>
    </source>
</evidence>
<dbReference type="Proteomes" id="UP000200980">
    <property type="component" value="Unassembled WGS sequence"/>
</dbReference>
<evidence type="ECO:0000256" key="4">
    <source>
        <dbReference type="RuleBase" id="RU362110"/>
    </source>
</evidence>
<dbReference type="RefSeq" id="WP_077395438.1">
    <property type="nucleotide sequence ID" value="NZ_JATM01000001.1"/>
</dbReference>
<dbReference type="PANTHER" id="PTHR42800:SF1">
    <property type="entry name" value="EXOINULINASE INUD (AFU_ORTHOLOGUE AFUA_5G00480)"/>
    <property type="match status" value="1"/>
</dbReference>
<name>A0A1S8GRD7_9PROT</name>
<dbReference type="AlphaFoldDB" id="A0A1S8GRD7"/>
<organism evidence="7 8">
    <name type="scientific">Bombella intestini</name>
    <dbReference type="NCBI Taxonomy" id="1539051"/>
    <lineage>
        <taxon>Bacteria</taxon>
        <taxon>Pseudomonadati</taxon>
        <taxon>Pseudomonadota</taxon>
        <taxon>Alphaproteobacteria</taxon>
        <taxon>Acetobacterales</taxon>
        <taxon>Acetobacteraceae</taxon>
        <taxon>Bombella</taxon>
    </lineage>
</organism>
<dbReference type="InterPro" id="IPR013320">
    <property type="entry name" value="ConA-like_dom_sf"/>
</dbReference>
<proteinExistence type="inferred from homology"/>
<evidence type="ECO:0008006" key="9">
    <source>
        <dbReference type="Google" id="ProtNLM"/>
    </source>
</evidence>
<dbReference type="Pfam" id="PF08244">
    <property type="entry name" value="Glyco_hydro_32C"/>
    <property type="match status" value="1"/>
</dbReference>
<dbReference type="Gene3D" id="2.60.120.560">
    <property type="entry name" value="Exo-inulinase, domain 1"/>
    <property type="match status" value="1"/>
</dbReference>
<dbReference type="Gene3D" id="2.115.10.20">
    <property type="entry name" value="Glycosyl hydrolase domain, family 43"/>
    <property type="match status" value="1"/>
</dbReference>
<gene>
    <name evidence="7" type="ORF">AL01_01195</name>
</gene>
<keyword evidence="3 4" id="KW-0326">Glycosidase</keyword>
<dbReference type="InterPro" id="IPR023296">
    <property type="entry name" value="Glyco_hydro_beta-prop_sf"/>
</dbReference>
<dbReference type="EMBL" id="JATM01000001">
    <property type="protein sequence ID" value="OOL19626.1"/>
    <property type="molecule type" value="Genomic_DNA"/>
</dbReference>
<dbReference type="GO" id="GO:0004575">
    <property type="term" value="F:sucrose alpha-glucosidase activity"/>
    <property type="evidence" value="ECO:0007669"/>
    <property type="project" value="TreeGrafter"/>
</dbReference>
<feature type="domain" description="Glycosyl hydrolase family 32 N-terminal" evidence="5">
    <location>
        <begin position="67"/>
        <end position="361"/>
    </location>
</feature>
<comment type="caution">
    <text evidence="7">The sequence shown here is derived from an EMBL/GenBank/DDBJ whole genome shotgun (WGS) entry which is preliminary data.</text>
</comment>
<dbReference type="InterPro" id="IPR001362">
    <property type="entry name" value="Glyco_hydro_32"/>
</dbReference>
<dbReference type="OrthoDB" id="9776657at2"/>
<keyword evidence="2 4" id="KW-0378">Hydrolase</keyword>
<evidence type="ECO:0000259" key="5">
    <source>
        <dbReference type="Pfam" id="PF00251"/>
    </source>
</evidence>
<dbReference type="InterPro" id="IPR013148">
    <property type="entry name" value="Glyco_hydro_32_N"/>
</dbReference>
<comment type="similarity">
    <text evidence="1 4">Belongs to the glycosyl hydrolase 32 family.</text>
</comment>
<reference evidence="7 8" key="1">
    <citation type="journal article" date="2016" name="PLoS ONE">
        <title>Whole-Genome Sequence Analysis of Bombella intestini LMG 28161T, a Novel Acetic Acid Bacterium Isolated from the Crop of a Red-Tailed Bumble Bee, Bombus lapidarius.</title>
        <authorList>
            <person name="Li L."/>
            <person name="Illeghems K."/>
            <person name="Van Kerrebroeck S."/>
            <person name="Borremans W."/>
            <person name="Cleenwerck I."/>
            <person name="Smagghe G."/>
            <person name="De Vuyst L."/>
            <person name="Vandamme P."/>
        </authorList>
    </citation>
    <scope>NUCLEOTIDE SEQUENCE [LARGE SCALE GENOMIC DNA]</scope>
    <source>
        <strain evidence="7 8">R-52487</strain>
    </source>
</reference>
<dbReference type="STRING" id="1539051.AL01_01195"/>
<dbReference type="SUPFAM" id="SSF75005">
    <property type="entry name" value="Arabinanase/levansucrase/invertase"/>
    <property type="match status" value="1"/>
</dbReference>
<evidence type="ECO:0000256" key="1">
    <source>
        <dbReference type="ARBA" id="ARBA00009902"/>
    </source>
</evidence>
<dbReference type="PANTHER" id="PTHR42800">
    <property type="entry name" value="EXOINULINASE INUD (AFU_ORTHOLOGUE AFUA_5G00480)"/>
    <property type="match status" value="1"/>
</dbReference>
<protein>
    <recommendedName>
        <fullName evidence="9">Levanase</fullName>
    </recommendedName>
</protein>
<dbReference type="GO" id="GO:0005737">
    <property type="term" value="C:cytoplasm"/>
    <property type="evidence" value="ECO:0007669"/>
    <property type="project" value="TreeGrafter"/>
</dbReference>
<feature type="domain" description="Glycosyl hydrolase family 32 C-terminal" evidence="6">
    <location>
        <begin position="436"/>
        <end position="534"/>
    </location>
</feature>
<evidence type="ECO:0000313" key="7">
    <source>
        <dbReference type="EMBL" id="OOL19626.1"/>
    </source>
</evidence>
<sequence>MTAIWRPGSALLDAVAASQGRTFARYLPLAHPAPTPYHTRAYASQHAGKFPADVAAFEKTQPQRWVKPWFNDPSCLVWDEKNQIYRGFSISQSNPDSQGGDQQTWMEIITPDLVTFINNRSPFYLDNLPYPALWGGSFLIDQHNAAGYGAGAVLYYISVPGSDTSSLQCVSLWIAPALGLAPVYHGIVLENPGVGAIVYAPGMDFRDPRVSWDDARSRFVMKLTIGRGIAFYSSTDGLNWSFLSLIDLSDWQQIETPDLVPMEAPDGSEKWLLAFSIKQWNGQAASSVAYLIGDWDGTTFKPDFTTPKRLNWGSDYYAQAISQHEGNTYCWGWMGNWNYMELPQQGFGGNHSLITRLSLAQDVDGSLGLRMQFMPDQLNCYAEFTDAILSLPLSSSGTSQWQPPVQNMGVSWRLDLQLYRDAPDPWPDAISINFCVGPKNRTTLTLNPQAGTVTLLRAQSGGGPLDTADTKKWAIWNADQVATLPNRARYFISIIVDVSTIEIIINDEVYISSLFFPPEDAFSSDVTVSGNGTARLLYFKQSY</sequence>
<dbReference type="SMART" id="SM00640">
    <property type="entry name" value="Glyco_32"/>
    <property type="match status" value="1"/>
</dbReference>
<dbReference type="GO" id="GO:0005987">
    <property type="term" value="P:sucrose catabolic process"/>
    <property type="evidence" value="ECO:0007669"/>
    <property type="project" value="TreeGrafter"/>
</dbReference>